<sequence length="144" mass="15763">MKDLAKPCNECAFSRSSTPGALGGSHADVYIGQCYGPFFIPCHMTYEVNDENLRQNLNCTGGCAGSAVFRANCGWDQTMPKGINKLPADHEAVFSSPAEFVAHHLQISLDEAKQRLAKTPPIKLLEIELGKAEVRFLKPDRSPK</sequence>
<accession>A0A379PNB6</accession>
<dbReference type="Proteomes" id="UP000254260">
    <property type="component" value="Unassembled WGS sequence"/>
</dbReference>
<name>A0A379PNB6_ECTME</name>
<evidence type="ECO:0000313" key="1">
    <source>
        <dbReference type="EMBL" id="SUE95825.1"/>
    </source>
</evidence>
<proteinExistence type="predicted"/>
<reference evidence="1 2" key="1">
    <citation type="submission" date="2018-06" db="EMBL/GenBank/DDBJ databases">
        <authorList>
            <consortium name="Pathogen Informatics"/>
            <person name="Doyle S."/>
        </authorList>
    </citation>
    <scope>NUCLEOTIDE SEQUENCE [LARGE SCALE GENOMIC DNA]</scope>
    <source>
        <strain evidence="1 2">NCTC10899</strain>
    </source>
</reference>
<evidence type="ECO:0000313" key="2">
    <source>
        <dbReference type="Proteomes" id="UP000254260"/>
    </source>
</evidence>
<organism evidence="1 2">
    <name type="scientific">Ectopseudomonas mendocina</name>
    <name type="common">Pseudomonas mendocina</name>
    <dbReference type="NCBI Taxonomy" id="300"/>
    <lineage>
        <taxon>Bacteria</taxon>
        <taxon>Pseudomonadati</taxon>
        <taxon>Pseudomonadota</taxon>
        <taxon>Gammaproteobacteria</taxon>
        <taxon>Pseudomonadales</taxon>
        <taxon>Pseudomonadaceae</taxon>
        <taxon>Ectopseudomonas</taxon>
    </lineage>
</organism>
<dbReference type="RefSeq" id="WP_147285433.1">
    <property type="nucleotide sequence ID" value="NZ_UGUU01000002.1"/>
</dbReference>
<dbReference type="AlphaFoldDB" id="A0A379PNB6"/>
<protein>
    <submittedName>
        <fullName evidence="1">Uncharacterized protein</fullName>
    </submittedName>
</protein>
<dbReference type="EMBL" id="UGUU01000002">
    <property type="protein sequence ID" value="SUE95825.1"/>
    <property type="molecule type" value="Genomic_DNA"/>
</dbReference>
<gene>
    <name evidence="1" type="ORF">NCTC10899_05066</name>
</gene>